<organism evidence="12 13">
    <name type="scientific">Ottowia cancrivicina</name>
    <dbReference type="NCBI Taxonomy" id="3040346"/>
    <lineage>
        <taxon>Bacteria</taxon>
        <taxon>Pseudomonadati</taxon>
        <taxon>Pseudomonadota</taxon>
        <taxon>Betaproteobacteria</taxon>
        <taxon>Burkholderiales</taxon>
        <taxon>Comamonadaceae</taxon>
        <taxon>Ottowia</taxon>
    </lineage>
</organism>
<dbReference type="PROSITE" id="PS50110">
    <property type="entry name" value="RESPONSE_REGULATORY"/>
    <property type="match status" value="1"/>
</dbReference>
<keyword evidence="4" id="KW-0902">Two-component regulatory system</keyword>
<protein>
    <submittedName>
        <fullName evidence="12">Response regulator transcription factor</fullName>
    </submittedName>
</protein>
<evidence type="ECO:0000256" key="8">
    <source>
        <dbReference type="PROSITE-ProRule" id="PRU00169"/>
    </source>
</evidence>
<dbReference type="InterPro" id="IPR011006">
    <property type="entry name" value="CheY-like_superfamily"/>
</dbReference>
<dbReference type="RefSeq" id="WP_050716436.1">
    <property type="nucleotide sequence ID" value="NZ_JARVII010000033.1"/>
</dbReference>
<dbReference type="Gene3D" id="3.40.50.2300">
    <property type="match status" value="1"/>
</dbReference>
<evidence type="ECO:0000313" key="13">
    <source>
        <dbReference type="Proteomes" id="UP001237156"/>
    </source>
</evidence>
<dbReference type="InterPro" id="IPR039420">
    <property type="entry name" value="WalR-like"/>
</dbReference>
<feature type="domain" description="Response regulatory" evidence="10">
    <location>
        <begin position="4"/>
        <end position="121"/>
    </location>
</feature>
<dbReference type="GO" id="GO:0000156">
    <property type="term" value="F:phosphorelay response regulator activity"/>
    <property type="evidence" value="ECO:0007669"/>
    <property type="project" value="TreeGrafter"/>
</dbReference>
<sequence length="234" mass="25603">MPSRLLMIEDDARLASMVGEYLEQAGFAFAHQGDGASGLAAVQESAPDLVILDLMLPGMDGLEVCRRIRSLPGAAASVPVLMLTAKGDAMDRIIGLELGADDYLPKPFEPRELLARIRAVLRRQSPGAAPTQPVLRFGSLEIDRDARTVTVAGKPAELTSYQFDLLVTLAERAGRVLSREQIMEAVRGRELEAFDRSIDVHMGRIRAAIETDVKHPKRILTVRGVGYVFARQQD</sequence>
<feature type="modified residue" description="4-aspartylphosphate" evidence="8">
    <location>
        <position position="53"/>
    </location>
</feature>
<dbReference type="Proteomes" id="UP001237156">
    <property type="component" value="Unassembled WGS sequence"/>
</dbReference>
<evidence type="ECO:0000256" key="4">
    <source>
        <dbReference type="ARBA" id="ARBA00023012"/>
    </source>
</evidence>
<dbReference type="PROSITE" id="PS51755">
    <property type="entry name" value="OMPR_PHOB"/>
    <property type="match status" value="1"/>
</dbReference>
<dbReference type="GO" id="GO:0005829">
    <property type="term" value="C:cytosol"/>
    <property type="evidence" value="ECO:0007669"/>
    <property type="project" value="TreeGrafter"/>
</dbReference>
<dbReference type="CDD" id="cd00383">
    <property type="entry name" value="trans_reg_C"/>
    <property type="match status" value="1"/>
</dbReference>
<evidence type="ECO:0000256" key="6">
    <source>
        <dbReference type="ARBA" id="ARBA00023125"/>
    </source>
</evidence>
<dbReference type="SMART" id="SM00862">
    <property type="entry name" value="Trans_reg_C"/>
    <property type="match status" value="1"/>
</dbReference>
<proteinExistence type="predicted"/>
<dbReference type="SMART" id="SM00448">
    <property type="entry name" value="REC"/>
    <property type="match status" value="1"/>
</dbReference>
<comment type="subcellular location">
    <subcellularLocation>
        <location evidence="1">Cytoplasm</location>
    </subcellularLocation>
</comment>
<keyword evidence="7" id="KW-0804">Transcription</keyword>
<dbReference type="Pfam" id="PF00072">
    <property type="entry name" value="Response_reg"/>
    <property type="match status" value="1"/>
</dbReference>
<dbReference type="InterPro" id="IPR016032">
    <property type="entry name" value="Sig_transdc_resp-reg_C-effctor"/>
</dbReference>
<keyword evidence="5" id="KW-0805">Transcription regulation</keyword>
<comment type="caution">
    <text evidence="12">The sequence shown here is derived from an EMBL/GenBank/DDBJ whole genome shotgun (WGS) entry which is preliminary data.</text>
</comment>
<keyword evidence="13" id="KW-1185">Reference proteome</keyword>
<dbReference type="SUPFAM" id="SSF46894">
    <property type="entry name" value="C-terminal effector domain of the bipartite response regulators"/>
    <property type="match status" value="1"/>
</dbReference>
<reference evidence="12 13" key="1">
    <citation type="submission" date="2023-04" db="EMBL/GenBank/DDBJ databases">
        <title>Ottowia paracancer sp. nov., isolated from human stomach.</title>
        <authorList>
            <person name="Song Y."/>
        </authorList>
    </citation>
    <scope>NUCLEOTIDE SEQUENCE [LARGE SCALE GENOMIC DNA]</scope>
    <source>
        <strain evidence="12 13">10c7w1</strain>
    </source>
</reference>
<accession>A0AAW6RLF7</accession>
<dbReference type="InterPro" id="IPR001789">
    <property type="entry name" value="Sig_transdc_resp-reg_receiver"/>
</dbReference>
<feature type="DNA-binding region" description="OmpR/PhoB-type" evidence="9">
    <location>
        <begin position="132"/>
        <end position="231"/>
    </location>
</feature>
<gene>
    <name evidence="12" type="ORF">QB898_11735</name>
</gene>
<evidence type="ECO:0000256" key="1">
    <source>
        <dbReference type="ARBA" id="ARBA00004496"/>
    </source>
</evidence>
<dbReference type="PANTHER" id="PTHR48111">
    <property type="entry name" value="REGULATOR OF RPOS"/>
    <property type="match status" value="1"/>
</dbReference>
<dbReference type="InterPro" id="IPR036388">
    <property type="entry name" value="WH-like_DNA-bd_sf"/>
</dbReference>
<dbReference type="EMBL" id="JARVII010000033">
    <property type="protein sequence ID" value="MDG9700370.1"/>
    <property type="molecule type" value="Genomic_DNA"/>
</dbReference>
<dbReference type="AlphaFoldDB" id="A0AAW6RLF7"/>
<dbReference type="GO" id="GO:0000976">
    <property type="term" value="F:transcription cis-regulatory region binding"/>
    <property type="evidence" value="ECO:0007669"/>
    <property type="project" value="TreeGrafter"/>
</dbReference>
<evidence type="ECO:0000256" key="3">
    <source>
        <dbReference type="ARBA" id="ARBA00022553"/>
    </source>
</evidence>
<evidence type="ECO:0000259" key="10">
    <source>
        <dbReference type="PROSITE" id="PS50110"/>
    </source>
</evidence>
<dbReference type="InterPro" id="IPR001867">
    <property type="entry name" value="OmpR/PhoB-type_DNA-bd"/>
</dbReference>
<keyword evidence="6 9" id="KW-0238">DNA-binding</keyword>
<dbReference type="Gene3D" id="1.10.10.10">
    <property type="entry name" value="Winged helix-like DNA-binding domain superfamily/Winged helix DNA-binding domain"/>
    <property type="match status" value="1"/>
</dbReference>
<evidence type="ECO:0000256" key="5">
    <source>
        <dbReference type="ARBA" id="ARBA00023015"/>
    </source>
</evidence>
<dbReference type="FunFam" id="3.40.50.2300:FF:000001">
    <property type="entry name" value="DNA-binding response regulator PhoB"/>
    <property type="match status" value="1"/>
</dbReference>
<feature type="domain" description="OmpR/PhoB-type" evidence="11">
    <location>
        <begin position="132"/>
        <end position="231"/>
    </location>
</feature>
<dbReference type="FunFam" id="1.10.10.10:FF:000099">
    <property type="entry name" value="Two-component system response regulator TorR"/>
    <property type="match status" value="1"/>
</dbReference>
<evidence type="ECO:0000259" key="11">
    <source>
        <dbReference type="PROSITE" id="PS51755"/>
    </source>
</evidence>
<dbReference type="Pfam" id="PF00486">
    <property type="entry name" value="Trans_reg_C"/>
    <property type="match status" value="1"/>
</dbReference>
<dbReference type="GO" id="GO:0032993">
    <property type="term" value="C:protein-DNA complex"/>
    <property type="evidence" value="ECO:0007669"/>
    <property type="project" value="TreeGrafter"/>
</dbReference>
<name>A0AAW6RLF7_9BURK</name>
<evidence type="ECO:0000256" key="2">
    <source>
        <dbReference type="ARBA" id="ARBA00022490"/>
    </source>
</evidence>
<keyword evidence="2" id="KW-0963">Cytoplasm</keyword>
<evidence type="ECO:0000313" key="12">
    <source>
        <dbReference type="EMBL" id="MDG9700370.1"/>
    </source>
</evidence>
<dbReference type="Gene3D" id="6.10.250.690">
    <property type="match status" value="1"/>
</dbReference>
<evidence type="ECO:0000256" key="9">
    <source>
        <dbReference type="PROSITE-ProRule" id="PRU01091"/>
    </source>
</evidence>
<dbReference type="GO" id="GO:0006355">
    <property type="term" value="P:regulation of DNA-templated transcription"/>
    <property type="evidence" value="ECO:0007669"/>
    <property type="project" value="InterPro"/>
</dbReference>
<evidence type="ECO:0000256" key="7">
    <source>
        <dbReference type="ARBA" id="ARBA00023163"/>
    </source>
</evidence>
<keyword evidence="3 8" id="KW-0597">Phosphoprotein</keyword>
<dbReference type="PANTHER" id="PTHR48111:SF4">
    <property type="entry name" value="DNA-BINDING DUAL TRANSCRIPTIONAL REGULATOR OMPR"/>
    <property type="match status" value="1"/>
</dbReference>
<dbReference type="SUPFAM" id="SSF52172">
    <property type="entry name" value="CheY-like"/>
    <property type="match status" value="1"/>
</dbReference>